<name>A0A4Z0A6U2_9AGAM</name>
<keyword evidence="5" id="KW-1185">Reference proteome</keyword>
<feature type="domain" description="Bacterial surface antigen (D15)" evidence="3">
    <location>
        <begin position="254"/>
        <end position="366"/>
    </location>
</feature>
<protein>
    <recommendedName>
        <fullName evidence="3">Bacterial surface antigen (D15) domain-containing protein</fullName>
    </recommendedName>
</protein>
<sequence>MDDPELQDIRARHEARIARKLKGEYESAVLHLADLVNNNLETPARLASVRIDGATHTRKSFLASLIDPHITPFGASDTSTFGSVLRATRDIGHLLQKTDIFSSVNAKLEPSRDPLALPGDVDLTLLTRERGRLYLKTSTEVGNSEGNASATARVRNAFGGAETFEANVSVGTKTRRSFQASLSAPLTATLDTYGDLSVFAMDRDNSAFASCTEGLRGVKAVIRRGTRTAGQHEIGYEGVFRHIAGLVPSASIRSNSMGPRDAADSLGGDLFWATGFSLISDIPGRSHWPLKSHLFLNAGQLHPREPSQSFRQAVTSCVTQPSISAGVGIIYAFDPVRVELNFGVPLVATKSDGIRKGLQFGMGLEFL</sequence>
<evidence type="ECO:0000313" key="5">
    <source>
        <dbReference type="Proteomes" id="UP000298061"/>
    </source>
</evidence>
<organism evidence="4 5">
    <name type="scientific">Hericium alpestre</name>
    <dbReference type="NCBI Taxonomy" id="135208"/>
    <lineage>
        <taxon>Eukaryota</taxon>
        <taxon>Fungi</taxon>
        <taxon>Dikarya</taxon>
        <taxon>Basidiomycota</taxon>
        <taxon>Agaricomycotina</taxon>
        <taxon>Agaricomycetes</taxon>
        <taxon>Russulales</taxon>
        <taxon>Hericiaceae</taxon>
        <taxon>Hericium</taxon>
    </lineage>
</organism>
<reference evidence="4 5" key="1">
    <citation type="submission" date="2019-02" db="EMBL/GenBank/DDBJ databases">
        <title>Genome sequencing of the rare red list fungi Hericium alpestre (H. flagellum).</title>
        <authorList>
            <person name="Buettner E."/>
            <person name="Kellner H."/>
        </authorList>
    </citation>
    <scope>NUCLEOTIDE SEQUENCE [LARGE SCALE GENOMIC DNA]</scope>
    <source>
        <strain evidence="4 5">DSM 108284</strain>
    </source>
</reference>
<evidence type="ECO:0000313" key="4">
    <source>
        <dbReference type="EMBL" id="TFY82057.1"/>
    </source>
</evidence>
<proteinExistence type="predicted"/>
<dbReference type="OrthoDB" id="1724197at2759"/>
<dbReference type="AlphaFoldDB" id="A0A4Z0A6U2"/>
<dbReference type="Pfam" id="PF01103">
    <property type="entry name" value="Omp85"/>
    <property type="match status" value="1"/>
</dbReference>
<dbReference type="EMBL" id="SFCI01000146">
    <property type="protein sequence ID" value="TFY82057.1"/>
    <property type="molecule type" value="Genomic_DNA"/>
</dbReference>
<comment type="caution">
    <text evidence="4">The sequence shown here is derived from an EMBL/GenBank/DDBJ whole genome shotgun (WGS) entry which is preliminary data.</text>
</comment>
<dbReference type="Proteomes" id="UP000298061">
    <property type="component" value="Unassembled WGS sequence"/>
</dbReference>
<dbReference type="STRING" id="135208.A0A4Z0A6U2"/>
<gene>
    <name evidence="4" type="ORF">EWM64_g1952</name>
</gene>
<evidence type="ECO:0000259" key="3">
    <source>
        <dbReference type="Pfam" id="PF01103"/>
    </source>
</evidence>
<evidence type="ECO:0000256" key="1">
    <source>
        <dbReference type="ARBA" id="ARBA00004370"/>
    </source>
</evidence>
<dbReference type="Gene3D" id="2.40.160.50">
    <property type="entry name" value="membrane protein fhac: a member of the omp85/tpsb transporter family"/>
    <property type="match status" value="1"/>
</dbReference>
<dbReference type="GO" id="GO:0019867">
    <property type="term" value="C:outer membrane"/>
    <property type="evidence" value="ECO:0007669"/>
    <property type="project" value="InterPro"/>
</dbReference>
<dbReference type="InterPro" id="IPR000184">
    <property type="entry name" value="Bac_surfAg_D15"/>
</dbReference>
<evidence type="ECO:0000256" key="2">
    <source>
        <dbReference type="ARBA" id="ARBA00023136"/>
    </source>
</evidence>
<accession>A0A4Z0A6U2</accession>
<keyword evidence="2" id="KW-0472">Membrane</keyword>
<comment type="subcellular location">
    <subcellularLocation>
        <location evidence="1">Membrane</location>
    </subcellularLocation>
</comment>